<feature type="region of interest" description="Disordered" evidence="1">
    <location>
        <begin position="41"/>
        <end position="62"/>
    </location>
</feature>
<evidence type="ECO:0000313" key="4">
    <source>
        <dbReference type="Proteomes" id="UP000822688"/>
    </source>
</evidence>
<accession>A0A8T0HVA6</accession>
<evidence type="ECO:0000313" key="3">
    <source>
        <dbReference type="EMBL" id="KAG0574635.1"/>
    </source>
</evidence>
<sequence length="62" mass="6660">MRGSSTRSSTCIASLNCPALLNLLRTTFALCVSFISPTSNPLQLEKLPLDDVPNSRHTASPD</sequence>
<dbReference type="EMBL" id="CM026426">
    <property type="protein sequence ID" value="KAG0574635.1"/>
    <property type="molecule type" value="Genomic_DNA"/>
</dbReference>
<gene>
    <name evidence="3" type="ORF">KC19_VG278500</name>
</gene>
<proteinExistence type="predicted"/>
<dbReference type="Proteomes" id="UP000822688">
    <property type="component" value="Chromosome V"/>
</dbReference>
<feature type="chain" id="PRO_5035903096" evidence="2">
    <location>
        <begin position="30"/>
        <end position="62"/>
    </location>
</feature>
<protein>
    <submittedName>
        <fullName evidence="3">Uncharacterized protein</fullName>
    </submittedName>
</protein>
<name>A0A8T0HVA6_CERPU</name>
<dbReference type="AlphaFoldDB" id="A0A8T0HVA6"/>
<feature type="signal peptide" evidence="2">
    <location>
        <begin position="1"/>
        <end position="29"/>
    </location>
</feature>
<organism evidence="3 4">
    <name type="scientific">Ceratodon purpureus</name>
    <name type="common">Fire moss</name>
    <name type="synonym">Dicranum purpureum</name>
    <dbReference type="NCBI Taxonomy" id="3225"/>
    <lineage>
        <taxon>Eukaryota</taxon>
        <taxon>Viridiplantae</taxon>
        <taxon>Streptophyta</taxon>
        <taxon>Embryophyta</taxon>
        <taxon>Bryophyta</taxon>
        <taxon>Bryophytina</taxon>
        <taxon>Bryopsida</taxon>
        <taxon>Dicranidae</taxon>
        <taxon>Pseudoditrichales</taxon>
        <taxon>Ditrichaceae</taxon>
        <taxon>Ceratodon</taxon>
    </lineage>
</organism>
<keyword evidence="2" id="KW-0732">Signal</keyword>
<evidence type="ECO:0000256" key="2">
    <source>
        <dbReference type="SAM" id="SignalP"/>
    </source>
</evidence>
<keyword evidence="4" id="KW-1185">Reference proteome</keyword>
<reference evidence="3" key="1">
    <citation type="submission" date="2020-06" db="EMBL/GenBank/DDBJ databases">
        <title>WGS assembly of Ceratodon purpureus strain R40.</title>
        <authorList>
            <person name="Carey S.B."/>
            <person name="Jenkins J."/>
            <person name="Shu S."/>
            <person name="Lovell J.T."/>
            <person name="Sreedasyam A."/>
            <person name="Maumus F."/>
            <person name="Tiley G.P."/>
            <person name="Fernandez-Pozo N."/>
            <person name="Barry K."/>
            <person name="Chen C."/>
            <person name="Wang M."/>
            <person name="Lipzen A."/>
            <person name="Daum C."/>
            <person name="Saski C.A."/>
            <person name="Payton A.C."/>
            <person name="Mcbreen J.C."/>
            <person name="Conrad R.E."/>
            <person name="Kollar L.M."/>
            <person name="Olsson S."/>
            <person name="Huttunen S."/>
            <person name="Landis J.B."/>
            <person name="Wickett N.J."/>
            <person name="Johnson M.G."/>
            <person name="Rensing S.A."/>
            <person name="Grimwood J."/>
            <person name="Schmutz J."/>
            <person name="Mcdaniel S.F."/>
        </authorList>
    </citation>
    <scope>NUCLEOTIDE SEQUENCE</scope>
    <source>
        <strain evidence="3">R40</strain>
    </source>
</reference>
<comment type="caution">
    <text evidence="3">The sequence shown here is derived from an EMBL/GenBank/DDBJ whole genome shotgun (WGS) entry which is preliminary data.</text>
</comment>
<evidence type="ECO:0000256" key="1">
    <source>
        <dbReference type="SAM" id="MobiDB-lite"/>
    </source>
</evidence>